<comment type="caution">
    <text evidence="2">The sequence shown here is derived from an EMBL/GenBank/DDBJ whole genome shotgun (WGS) entry which is preliminary data.</text>
</comment>
<protein>
    <recommendedName>
        <fullName evidence="1">KilA-N DNA-binding domain-containing protein</fullName>
    </recommendedName>
</protein>
<reference evidence="2" key="1">
    <citation type="submission" date="2018-05" db="EMBL/GenBank/DDBJ databases">
        <authorList>
            <person name="Ashton P.M."/>
            <person name="Dallman T."/>
            <person name="Nair S."/>
            <person name="De Pinna E."/>
            <person name="Peters T."/>
            <person name="Grant K."/>
        </authorList>
    </citation>
    <scope>NUCLEOTIDE SEQUENCE [LARGE SCALE GENOMIC DNA]</scope>
    <source>
        <strain evidence="2">397720</strain>
    </source>
</reference>
<dbReference type="EMBL" id="AAAAHL010000081">
    <property type="protein sequence ID" value="EAA0482785.1"/>
    <property type="molecule type" value="Genomic_DNA"/>
</dbReference>
<dbReference type="Pfam" id="PF10543">
    <property type="entry name" value="ORF6N"/>
    <property type="match status" value="1"/>
</dbReference>
<accession>A0A3T2UWJ8</accession>
<evidence type="ECO:0000313" key="2">
    <source>
        <dbReference type="EMBL" id="EAA0482785.1"/>
    </source>
</evidence>
<dbReference type="AlphaFoldDB" id="A0A3T2UWJ8"/>
<organism evidence="2">
    <name type="scientific">Shigella flexneri</name>
    <dbReference type="NCBI Taxonomy" id="623"/>
    <lineage>
        <taxon>Bacteria</taxon>
        <taxon>Pseudomonadati</taxon>
        <taxon>Pseudomonadota</taxon>
        <taxon>Gammaproteobacteria</taxon>
        <taxon>Enterobacterales</taxon>
        <taxon>Enterobacteriaceae</taxon>
        <taxon>Shigella</taxon>
    </lineage>
</organism>
<feature type="domain" description="KilA-N DNA-binding" evidence="1">
    <location>
        <begin position="14"/>
        <end position="92"/>
    </location>
</feature>
<proteinExistence type="predicted"/>
<name>A0A3T2UWJ8_SHIFL</name>
<gene>
    <name evidence="2" type="ORF">DK174_12660</name>
</gene>
<dbReference type="Proteomes" id="UP000839563">
    <property type="component" value="Unassembled WGS sequence"/>
</dbReference>
<dbReference type="InterPro" id="IPR018873">
    <property type="entry name" value="KilA-N_DNA-bd_domain"/>
</dbReference>
<sequence length="332" mass="37994">MDAVTINNKPFPTLEYKNQRVVTFEMIDEVHERVDGAARGTFKRNRSRFIEGVDTYVIDYSEKGFLSPFGIDVPPRGLRVFTESGYLMIVKSFNDDLAWQVQRELVNSYFRIKQLIPEHSPLKSKAEILAEMAQMHLEHERRINAVNAQVAEVSAQVSMVAETLEQIKKGNIPEGYIGYRQLAAKCGLTEAKCRNLVNAYRIPTDTHEFLTPDGLLARRSIVALAPFRKAFKQVMSEAEPRNKRWYHPKMGMFQAIHHPVPESPKANLSLHTARERIKTGYAIVCRRASWPEGVWVWPEGGSRKHWRTIRDGKIHAIDLAPEDIVATDWIVS</sequence>
<evidence type="ECO:0000259" key="1">
    <source>
        <dbReference type="Pfam" id="PF10543"/>
    </source>
</evidence>